<keyword evidence="2 8" id="KW-0001">2Fe-2S</keyword>
<name>A0A318H6B3_9BURK</name>
<dbReference type="InterPro" id="IPR033658">
    <property type="entry name" value="GRX_PICOT-like"/>
</dbReference>
<protein>
    <recommendedName>
        <fullName evidence="7">Glutaredoxin</fullName>
    </recommendedName>
</protein>
<dbReference type="InterPro" id="IPR014434">
    <property type="entry name" value="Monothiol_GRX"/>
</dbReference>
<dbReference type="InterPro" id="IPR002109">
    <property type="entry name" value="Glutaredoxin"/>
</dbReference>
<comment type="caution">
    <text evidence="10">The sequence shown here is derived from an EMBL/GenBank/DDBJ whole genome shotgun (WGS) entry which is preliminary data.</text>
</comment>
<evidence type="ECO:0000256" key="1">
    <source>
        <dbReference type="ARBA" id="ARBA00009630"/>
    </source>
</evidence>
<evidence type="ECO:0000259" key="9">
    <source>
        <dbReference type="Pfam" id="PF00462"/>
    </source>
</evidence>
<keyword evidence="11" id="KW-1185">Reference proteome</keyword>
<feature type="domain" description="Glutaredoxin" evidence="9">
    <location>
        <begin position="17"/>
        <end position="82"/>
    </location>
</feature>
<dbReference type="InterPro" id="IPR036249">
    <property type="entry name" value="Thioredoxin-like_sf"/>
</dbReference>
<dbReference type="PANTHER" id="PTHR10293:SF72">
    <property type="entry name" value="MONOTHIOL GLUTAREDOXIN-S14, CHLOROPLASTIC"/>
    <property type="match status" value="1"/>
</dbReference>
<dbReference type="GO" id="GO:0051537">
    <property type="term" value="F:2 iron, 2 sulfur cluster binding"/>
    <property type="evidence" value="ECO:0007669"/>
    <property type="project" value="UniProtKB-KW"/>
</dbReference>
<sequence length="105" mass="11634">MTTTQERIDQIVKTHPVVLFMKGSAQFPMCGFSGRAIQILKACGVSEISTVNVLEDPEIREGIKVYSNWPTIPQLYVNGEFIGGSDIMTEMYQSGELQPLLPQQG</sequence>
<dbReference type="Gene3D" id="3.40.30.10">
    <property type="entry name" value="Glutaredoxin"/>
    <property type="match status" value="1"/>
</dbReference>
<accession>A0A318H6B3</accession>
<feature type="binding site" evidence="8">
    <location>
        <position position="30"/>
    </location>
    <ligand>
        <name>[2Fe-2S] cluster</name>
        <dbReference type="ChEBI" id="CHEBI:190135"/>
        <note>ligand shared between dimeric partners</note>
    </ligand>
</feature>
<dbReference type="FunFam" id="3.40.30.10:FF:000005">
    <property type="entry name" value="Glutaredoxin 5"/>
    <property type="match status" value="1"/>
</dbReference>
<dbReference type="SUPFAM" id="SSF52833">
    <property type="entry name" value="Thioredoxin-like"/>
    <property type="match status" value="1"/>
</dbReference>
<keyword evidence="5 8" id="KW-0411">Iron-sulfur</keyword>
<organism evidence="10 11">
    <name type="scientific">Sphaerotilus hippei</name>
    <dbReference type="NCBI Taxonomy" id="744406"/>
    <lineage>
        <taxon>Bacteria</taxon>
        <taxon>Pseudomonadati</taxon>
        <taxon>Pseudomonadota</taxon>
        <taxon>Betaproteobacteria</taxon>
        <taxon>Burkholderiales</taxon>
        <taxon>Sphaerotilaceae</taxon>
        <taxon>Sphaerotilus</taxon>
    </lineage>
</organism>
<dbReference type="RefSeq" id="WP_110400152.1">
    <property type="nucleotide sequence ID" value="NZ_QJJS01000005.1"/>
</dbReference>
<evidence type="ECO:0000256" key="4">
    <source>
        <dbReference type="ARBA" id="ARBA00023004"/>
    </source>
</evidence>
<dbReference type="PROSITE" id="PS51354">
    <property type="entry name" value="GLUTAREDOXIN_2"/>
    <property type="match status" value="1"/>
</dbReference>
<proteinExistence type="inferred from homology"/>
<dbReference type="GO" id="GO:0046872">
    <property type="term" value="F:metal ion binding"/>
    <property type="evidence" value="ECO:0007669"/>
    <property type="project" value="UniProtKB-KW"/>
</dbReference>
<dbReference type="OrthoDB" id="9804115at2"/>
<dbReference type="Proteomes" id="UP000247811">
    <property type="component" value="Unassembled WGS sequence"/>
</dbReference>
<evidence type="ECO:0000313" key="10">
    <source>
        <dbReference type="EMBL" id="PXW97000.1"/>
    </source>
</evidence>
<evidence type="ECO:0000256" key="5">
    <source>
        <dbReference type="ARBA" id="ARBA00023014"/>
    </source>
</evidence>
<keyword evidence="6" id="KW-0676">Redox-active center</keyword>
<evidence type="ECO:0000256" key="3">
    <source>
        <dbReference type="ARBA" id="ARBA00022723"/>
    </source>
</evidence>
<dbReference type="PIRSF" id="PIRSF005894">
    <property type="entry name" value="Monothiol_GRX"/>
    <property type="match status" value="1"/>
</dbReference>
<evidence type="ECO:0000313" key="11">
    <source>
        <dbReference type="Proteomes" id="UP000247811"/>
    </source>
</evidence>
<evidence type="ECO:0000256" key="8">
    <source>
        <dbReference type="PIRSR" id="PIRSR005894-2"/>
    </source>
</evidence>
<evidence type="ECO:0000256" key="7">
    <source>
        <dbReference type="PIRNR" id="PIRNR005894"/>
    </source>
</evidence>
<dbReference type="NCBIfam" id="TIGR00365">
    <property type="entry name" value="Grx4 family monothiol glutaredoxin"/>
    <property type="match status" value="1"/>
</dbReference>
<evidence type="ECO:0000256" key="2">
    <source>
        <dbReference type="ARBA" id="ARBA00022714"/>
    </source>
</evidence>
<comment type="similarity">
    <text evidence="1 7">Belongs to the glutaredoxin family. Monothiol subfamily.</text>
</comment>
<dbReference type="Pfam" id="PF00462">
    <property type="entry name" value="Glutaredoxin"/>
    <property type="match status" value="1"/>
</dbReference>
<gene>
    <name evidence="10" type="ORF">C7444_10598</name>
</gene>
<evidence type="ECO:0000256" key="6">
    <source>
        <dbReference type="ARBA" id="ARBA00023284"/>
    </source>
</evidence>
<keyword evidence="4 8" id="KW-0408">Iron</keyword>
<dbReference type="InterPro" id="IPR004480">
    <property type="entry name" value="Monothiol_GRX-rel"/>
</dbReference>
<dbReference type="EMBL" id="QJJS01000005">
    <property type="protein sequence ID" value="PXW97000.1"/>
    <property type="molecule type" value="Genomic_DNA"/>
</dbReference>
<dbReference type="GO" id="GO:0015036">
    <property type="term" value="F:disulfide oxidoreductase activity"/>
    <property type="evidence" value="ECO:0007669"/>
    <property type="project" value="InterPro"/>
</dbReference>
<dbReference type="AlphaFoldDB" id="A0A318H6B3"/>
<keyword evidence="3 8" id="KW-0479">Metal-binding</keyword>
<reference evidence="10 11" key="1">
    <citation type="submission" date="2018-05" db="EMBL/GenBank/DDBJ databases">
        <title>Genomic Encyclopedia of Type Strains, Phase IV (KMG-IV): sequencing the most valuable type-strain genomes for metagenomic binning, comparative biology and taxonomic classification.</title>
        <authorList>
            <person name="Goeker M."/>
        </authorList>
    </citation>
    <scope>NUCLEOTIDE SEQUENCE [LARGE SCALE GENOMIC DNA]</scope>
    <source>
        <strain evidence="10 11">DSM 566</strain>
    </source>
</reference>
<dbReference type="CDD" id="cd03028">
    <property type="entry name" value="GRX_PICOT_like"/>
    <property type="match status" value="1"/>
</dbReference>
<dbReference type="PANTHER" id="PTHR10293">
    <property type="entry name" value="GLUTAREDOXIN FAMILY MEMBER"/>
    <property type="match status" value="1"/>
</dbReference>